<organism evidence="4 5">
    <name type="scientific">Larkinella rosea</name>
    <dbReference type="NCBI Taxonomy" id="2025312"/>
    <lineage>
        <taxon>Bacteria</taxon>
        <taxon>Pseudomonadati</taxon>
        <taxon>Bacteroidota</taxon>
        <taxon>Cytophagia</taxon>
        <taxon>Cytophagales</taxon>
        <taxon>Spirosomataceae</taxon>
        <taxon>Larkinella</taxon>
    </lineage>
</organism>
<dbReference type="PANTHER" id="PTHR37299:SF1">
    <property type="entry name" value="STAGE 0 SPORULATION PROTEIN A HOMOLOG"/>
    <property type="match status" value="1"/>
</dbReference>
<dbReference type="SMART" id="SM00448">
    <property type="entry name" value="REC"/>
    <property type="match status" value="1"/>
</dbReference>
<dbReference type="EMBL" id="RQJO01000007">
    <property type="protein sequence ID" value="RRB07354.1"/>
    <property type="molecule type" value="Genomic_DNA"/>
</dbReference>
<feature type="modified residue" description="4-aspartylphosphate" evidence="1">
    <location>
        <position position="56"/>
    </location>
</feature>
<keyword evidence="5" id="KW-1185">Reference proteome</keyword>
<gene>
    <name evidence="4" type="ORF">EHT25_06135</name>
</gene>
<dbReference type="Pfam" id="PF04397">
    <property type="entry name" value="LytTR"/>
    <property type="match status" value="1"/>
</dbReference>
<dbReference type="Pfam" id="PF00072">
    <property type="entry name" value="Response_reg"/>
    <property type="match status" value="1"/>
</dbReference>
<feature type="domain" description="Response regulatory" evidence="2">
    <location>
        <begin position="2"/>
        <end position="116"/>
    </location>
</feature>
<comment type="caution">
    <text evidence="4">The sequence shown here is derived from an EMBL/GenBank/DDBJ whole genome shotgun (WGS) entry which is preliminary data.</text>
</comment>
<evidence type="ECO:0000313" key="4">
    <source>
        <dbReference type="EMBL" id="RRB07354.1"/>
    </source>
</evidence>
<sequence length="253" mass="28777">MTILIIEDEPRLARILQELVQSVRPEAHVLGICSSIEETVHFFRTSTQTPDVLFMDVKLADGNSFEVFKQVSITAPVIFCTAYDDFMLDAFKTNGIDYILKPVTEADIQAAFTKLDTITKALLPNLTSTSQRLSNPPTVTRYNTSFLVRLREKLVPVSVNDIGVISFENDMVCLYTTKNEQFRLFKTMDEVEAVLDPAVFFRINRQMIVSRPAIVAIEPYFNRKIVLTLLCKPAEKPVVSRLKVSAFLNWMEK</sequence>
<evidence type="ECO:0000259" key="3">
    <source>
        <dbReference type="PROSITE" id="PS50930"/>
    </source>
</evidence>
<dbReference type="OrthoDB" id="1646880at2"/>
<keyword evidence="1" id="KW-0597">Phosphoprotein</keyword>
<dbReference type="SUPFAM" id="SSF52172">
    <property type="entry name" value="CheY-like"/>
    <property type="match status" value="1"/>
</dbReference>
<evidence type="ECO:0000313" key="5">
    <source>
        <dbReference type="Proteomes" id="UP000271925"/>
    </source>
</evidence>
<dbReference type="PANTHER" id="PTHR37299">
    <property type="entry name" value="TRANSCRIPTIONAL REGULATOR-RELATED"/>
    <property type="match status" value="1"/>
</dbReference>
<dbReference type="PROSITE" id="PS50930">
    <property type="entry name" value="HTH_LYTTR"/>
    <property type="match status" value="1"/>
</dbReference>
<feature type="domain" description="HTH LytTR-type" evidence="3">
    <location>
        <begin position="146"/>
        <end position="253"/>
    </location>
</feature>
<evidence type="ECO:0000259" key="2">
    <source>
        <dbReference type="PROSITE" id="PS50110"/>
    </source>
</evidence>
<dbReference type="GO" id="GO:0003677">
    <property type="term" value="F:DNA binding"/>
    <property type="evidence" value="ECO:0007669"/>
    <property type="project" value="UniProtKB-KW"/>
</dbReference>
<dbReference type="InterPro" id="IPR007492">
    <property type="entry name" value="LytTR_DNA-bd_dom"/>
</dbReference>
<name>A0A3P1C3F7_9BACT</name>
<dbReference type="AlphaFoldDB" id="A0A3P1C3F7"/>
<dbReference type="Proteomes" id="UP000271925">
    <property type="component" value="Unassembled WGS sequence"/>
</dbReference>
<proteinExistence type="predicted"/>
<accession>A0A3P1C3F7</accession>
<dbReference type="InterPro" id="IPR011006">
    <property type="entry name" value="CheY-like_superfamily"/>
</dbReference>
<dbReference type="RefSeq" id="WP_124872204.1">
    <property type="nucleotide sequence ID" value="NZ_RQJO01000007.1"/>
</dbReference>
<dbReference type="InterPro" id="IPR046947">
    <property type="entry name" value="LytR-like"/>
</dbReference>
<evidence type="ECO:0000256" key="1">
    <source>
        <dbReference type="PROSITE-ProRule" id="PRU00169"/>
    </source>
</evidence>
<dbReference type="GO" id="GO:0000156">
    <property type="term" value="F:phosphorelay response regulator activity"/>
    <property type="evidence" value="ECO:0007669"/>
    <property type="project" value="InterPro"/>
</dbReference>
<protein>
    <submittedName>
        <fullName evidence="4">DNA-binding response regulator</fullName>
    </submittedName>
</protein>
<dbReference type="InterPro" id="IPR001789">
    <property type="entry name" value="Sig_transdc_resp-reg_receiver"/>
</dbReference>
<keyword evidence="4" id="KW-0238">DNA-binding</keyword>
<dbReference type="Gene3D" id="2.40.50.1020">
    <property type="entry name" value="LytTr DNA-binding domain"/>
    <property type="match status" value="1"/>
</dbReference>
<dbReference type="SMART" id="SM00850">
    <property type="entry name" value="LytTR"/>
    <property type="match status" value="1"/>
</dbReference>
<reference evidence="4 5" key="1">
    <citation type="submission" date="2018-11" db="EMBL/GenBank/DDBJ databases">
        <authorList>
            <person name="Zhou Z."/>
            <person name="Wang G."/>
        </authorList>
    </citation>
    <scope>NUCLEOTIDE SEQUENCE [LARGE SCALE GENOMIC DNA]</scope>
    <source>
        <strain evidence="4 5">KCTC52004</strain>
    </source>
</reference>
<dbReference type="Gene3D" id="3.40.50.2300">
    <property type="match status" value="1"/>
</dbReference>
<dbReference type="PROSITE" id="PS50110">
    <property type="entry name" value="RESPONSE_REGULATORY"/>
    <property type="match status" value="1"/>
</dbReference>